<reference evidence="1 2" key="1">
    <citation type="submission" date="2020-02" db="EMBL/GenBank/DDBJ databases">
        <authorList>
            <person name="Ma Q."/>
            <person name="Huang Y."/>
            <person name="Song X."/>
            <person name="Pei D."/>
        </authorList>
    </citation>
    <scope>NUCLEOTIDE SEQUENCE [LARGE SCALE GENOMIC DNA]</scope>
    <source>
        <strain evidence="1">Sxm20200214</strain>
        <tissue evidence="1">Leaf</tissue>
    </source>
</reference>
<name>A0A8X7SEX6_BRACI</name>
<keyword evidence="2" id="KW-1185">Reference proteome</keyword>
<accession>A0A8X7SEX6</accession>
<dbReference type="EMBL" id="JAAMPC010000007">
    <property type="protein sequence ID" value="KAG2304752.1"/>
    <property type="molecule type" value="Genomic_DNA"/>
</dbReference>
<comment type="caution">
    <text evidence="1">The sequence shown here is derived from an EMBL/GenBank/DDBJ whole genome shotgun (WGS) entry which is preliminary data.</text>
</comment>
<evidence type="ECO:0000313" key="2">
    <source>
        <dbReference type="Proteomes" id="UP000886595"/>
    </source>
</evidence>
<dbReference type="Proteomes" id="UP000886595">
    <property type="component" value="Unassembled WGS sequence"/>
</dbReference>
<gene>
    <name evidence="1" type="ORF">Bca52824_033403</name>
</gene>
<proteinExistence type="predicted"/>
<protein>
    <submittedName>
        <fullName evidence="1">Uncharacterized protein</fullName>
    </submittedName>
</protein>
<evidence type="ECO:0000313" key="1">
    <source>
        <dbReference type="EMBL" id="KAG2304752.1"/>
    </source>
</evidence>
<sequence>MATTSEHGAGMPKSVGVVNPLNFYIWKLPIQEDCTIAVQEDIISSGPFYTYVLADEDGSKMEMTDYGNHDRLRGLENQEGSGWKYFW</sequence>
<organism evidence="1 2">
    <name type="scientific">Brassica carinata</name>
    <name type="common">Ethiopian mustard</name>
    <name type="synonym">Abyssinian cabbage</name>
    <dbReference type="NCBI Taxonomy" id="52824"/>
    <lineage>
        <taxon>Eukaryota</taxon>
        <taxon>Viridiplantae</taxon>
        <taxon>Streptophyta</taxon>
        <taxon>Embryophyta</taxon>
        <taxon>Tracheophyta</taxon>
        <taxon>Spermatophyta</taxon>
        <taxon>Magnoliopsida</taxon>
        <taxon>eudicotyledons</taxon>
        <taxon>Gunneridae</taxon>
        <taxon>Pentapetalae</taxon>
        <taxon>rosids</taxon>
        <taxon>malvids</taxon>
        <taxon>Brassicales</taxon>
        <taxon>Brassicaceae</taxon>
        <taxon>Brassiceae</taxon>
        <taxon>Brassica</taxon>
    </lineage>
</organism>
<dbReference type="AlphaFoldDB" id="A0A8X7SEX6"/>